<keyword evidence="4" id="KW-1185">Reference proteome</keyword>
<evidence type="ECO:0000256" key="1">
    <source>
        <dbReference type="SAM" id="MobiDB-lite"/>
    </source>
</evidence>
<gene>
    <name evidence="3" type="ORF">PXEA_LOCUS15748</name>
</gene>
<reference evidence="3" key="1">
    <citation type="submission" date="2018-11" db="EMBL/GenBank/DDBJ databases">
        <authorList>
            <consortium name="Pathogen Informatics"/>
        </authorList>
    </citation>
    <scope>NUCLEOTIDE SEQUENCE</scope>
</reference>
<feature type="region of interest" description="Disordered" evidence="1">
    <location>
        <begin position="263"/>
        <end position="310"/>
    </location>
</feature>
<protein>
    <submittedName>
        <fullName evidence="3">Uncharacterized protein</fullName>
    </submittedName>
</protein>
<organism evidence="3 4">
    <name type="scientific">Protopolystoma xenopodis</name>
    <dbReference type="NCBI Taxonomy" id="117903"/>
    <lineage>
        <taxon>Eukaryota</taxon>
        <taxon>Metazoa</taxon>
        <taxon>Spiralia</taxon>
        <taxon>Lophotrochozoa</taxon>
        <taxon>Platyhelminthes</taxon>
        <taxon>Monogenea</taxon>
        <taxon>Polyopisthocotylea</taxon>
        <taxon>Polystomatidea</taxon>
        <taxon>Polystomatidae</taxon>
        <taxon>Protopolystoma</taxon>
    </lineage>
</organism>
<accession>A0A448WX37</accession>
<dbReference type="AlphaFoldDB" id="A0A448WX37"/>
<feature type="transmembrane region" description="Helical" evidence="2">
    <location>
        <begin position="21"/>
        <end position="49"/>
    </location>
</feature>
<dbReference type="EMBL" id="CAAALY010055681">
    <property type="protein sequence ID" value="VEL22308.1"/>
    <property type="molecule type" value="Genomic_DNA"/>
</dbReference>
<keyword evidence="2" id="KW-1133">Transmembrane helix</keyword>
<name>A0A448WX37_9PLAT</name>
<keyword evidence="2" id="KW-0812">Transmembrane</keyword>
<proteinExistence type="predicted"/>
<comment type="caution">
    <text evidence="3">The sequence shown here is derived from an EMBL/GenBank/DDBJ whole genome shotgun (WGS) entry which is preliminary data.</text>
</comment>
<evidence type="ECO:0000256" key="2">
    <source>
        <dbReference type="SAM" id="Phobius"/>
    </source>
</evidence>
<dbReference type="Proteomes" id="UP000784294">
    <property type="component" value="Unassembled WGS sequence"/>
</dbReference>
<evidence type="ECO:0000313" key="4">
    <source>
        <dbReference type="Proteomes" id="UP000784294"/>
    </source>
</evidence>
<keyword evidence="2" id="KW-0472">Membrane</keyword>
<evidence type="ECO:0000313" key="3">
    <source>
        <dbReference type="EMBL" id="VEL22308.1"/>
    </source>
</evidence>
<sequence>MRKKSRNFTHNSDPVDFTDTLASFLALSLSLSLFLSVCVSVSFLLARWLSLAGLHTCTPSLLTHRVPFRFPPSGPSACLERATNGHRANRHLRRLVPPRRTEQRRERRSQPCRVGLDAAQRVLEQPASRAALVPPASFRIAPPRFASPRLASPRLASLLHVGWGSRTELISRPELDQSAAGWALGKPRGGPIVATPPITYCHTVCVWRKCAPSLPCSQTEARPKPDRLRQTGFIDPPRLYSVLARVRIDACCVRAPGSRRRLTSTSRHQADFARAGSRGLDKRRVGSVTVPHPDPVESAESGRTETPADGVTCDRLEGTRLSEFDATPTCLASFQPAEVSCESTCRFKR</sequence>